<comment type="caution">
    <text evidence="1">The sequence shown here is derived from an EMBL/GenBank/DDBJ whole genome shotgun (WGS) entry which is preliminary data.</text>
</comment>
<organism evidence="1 2">
    <name type="scientific">Ophiocordyceps unilateralis</name>
    <name type="common">Zombie-ant fungus</name>
    <name type="synonym">Torrubia unilateralis</name>
    <dbReference type="NCBI Taxonomy" id="268505"/>
    <lineage>
        <taxon>Eukaryota</taxon>
        <taxon>Fungi</taxon>
        <taxon>Dikarya</taxon>
        <taxon>Ascomycota</taxon>
        <taxon>Pezizomycotina</taxon>
        <taxon>Sordariomycetes</taxon>
        <taxon>Hypocreomycetidae</taxon>
        <taxon>Hypocreales</taxon>
        <taxon>Ophiocordycipitaceae</taxon>
        <taxon>Ophiocordyceps</taxon>
    </lineage>
</organism>
<evidence type="ECO:0000313" key="2">
    <source>
        <dbReference type="Proteomes" id="UP000037136"/>
    </source>
</evidence>
<evidence type="ECO:0000313" key="1">
    <source>
        <dbReference type="EMBL" id="PFH60404.1"/>
    </source>
</evidence>
<proteinExistence type="predicted"/>
<reference evidence="1 2" key="1">
    <citation type="journal article" date="2015" name="BMC Genomics">
        <title>Gene expression during zombie ant biting behavior reflects the complexity underlying fungal parasitic behavioral manipulation.</title>
        <authorList>
            <person name="de Bekker C."/>
            <person name="Ohm R.A."/>
            <person name="Loreto R.G."/>
            <person name="Sebastian A."/>
            <person name="Albert I."/>
            <person name="Merrow M."/>
            <person name="Brachmann A."/>
            <person name="Hughes D.P."/>
        </authorList>
    </citation>
    <scope>NUCLEOTIDE SEQUENCE [LARGE SCALE GENOMIC DNA]</scope>
    <source>
        <strain evidence="1 2">SC16a</strain>
    </source>
</reference>
<dbReference type="EMBL" id="LAZP02000131">
    <property type="protein sequence ID" value="PFH60404.1"/>
    <property type="molecule type" value="Genomic_DNA"/>
</dbReference>
<reference evidence="1 2" key="2">
    <citation type="journal article" date="2017" name="Sci. Rep.">
        <title>Ant-infecting Ophiocordyceps genomes reveal a high diversity of potential behavioral manipulation genes and a possible major role for enterotoxins.</title>
        <authorList>
            <person name="de Bekker C."/>
            <person name="Ohm R.A."/>
            <person name="Evans H.C."/>
            <person name="Brachmann A."/>
            <person name="Hughes D.P."/>
        </authorList>
    </citation>
    <scope>NUCLEOTIDE SEQUENCE [LARGE SCALE GENOMIC DNA]</scope>
    <source>
        <strain evidence="1 2">SC16a</strain>
    </source>
</reference>
<dbReference type="Proteomes" id="UP000037136">
    <property type="component" value="Unassembled WGS sequence"/>
</dbReference>
<accession>A0A2A9PGR6</accession>
<sequence length="197" mass="20881">MASTFGNQLVSRGPTDGIEKLCSRHMLIRRPFPIRIASPSPLIYLGNDGCHFRRGHGNGLICSENGEAFGIGSGPDAGSGAGAADSQACCKSCAGQKTNAYRDAFIHSAQPGSAPGVICELNGALFRFVLRPLLGLGYSVFDQFFHLDALVPDFLHSLFDEVVFPLDDPFPPNPSLARISRGTASRILSVTACALLS</sequence>
<dbReference type="AlphaFoldDB" id="A0A2A9PGR6"/>
<gene>
    <name evidence="1" type="ORF">XA68_11026</name>
</gene>
<keyword evidence="2" id="KW-1185">Reference proteome</keyword>
<name>A0A2A9PGR6_OPHUN</name>
<protein>
    <submittedName>
        <fullName evidence="1">Uncharacterized protein</fullName>
    </submittedName>
</protein>